<dbReference type="InterPro" id="IPR057464">
    <property type="entry name" value="CCDC174_GRSR"/>
</dbReference>
<dbReference type="AlphaFoldDB" id="A0A1R0GPE3"/>
<dbReference type="GO" id="GO:0005634">
    <property type="term" value="C:nucleus"/>
    <property type="evidence" value="ECO:0007669"/>
    <property type="project" value="TreeGrafter"/>
</dbReference>
<keyword evidence="5" id="KW-1185">Reference proteome</keyword>
<accession>A0A1R0GPE3</accession>
<dbReference type="PANTHER" id="PTHR15885:SF1">
    <property type="entry name" value="COILED-COIL DOMAIN-CONTAINING PROTEIN 174"/>
    <property type="match status" value="1"/>
</dbReference>
<dbReference type="PANTHER" id="PTHR15885">
    <property type="entry name" value="COILED-COIL DOMAIN-CONTAINING PROTEIN 174"/>
    <property type="match status" value="1"/>
</dbReference>
<dbReference type="Pfam" id="PF13300">
    <property type="entry name" value="DUF4078"/>
    <property type="match status" value="1"/>
</dbReference>
<evidence type="ECO:0000256" key="1">
    <source>
        <dbReference type="ARBA" id="ARBA00023054"/>
    </source>
</evidence>
<evidence type="ECO:0000256" key="2">
    <source>
        <dbReference type="SAM" id="MobiDB-lite"/>
    </source>
</evidence>
<dbReference type="Pfam" id="PF25449">
    <property type="entry name" value="CCDC174_GRSR"/>
    <property type="match status" value="1"/>
</dbReference>
<gene>
    <name evidence="4" type="ORF">AYI68_g7201</name>
</gene>
<evidence type="ECO:0000259" key="3">
    <source>
        <dbReference type="Pfam" id="PF25449"/>
    </source>
</evidence>
<comment type="caution">
    <text evidence="4">The sequence shown here is derived from an EMBL/GenBank/DDBJ whole genome shotgun (WGS) entry which is preliminary data.</text>
</comment>
<dbReference type="STRING" id="133383.A0A1R0GPE3"/>
<feature type="domain" description="CCDC174 alpha/beta GRSR" evidence="3">
    <location>
        <begin position="130"/>
        <end position="153"/>
    </location>
</feature>
<feature type="region of interest" description="Disordered" evidence="2">
    <location>
        <begin position="22"/>
        <end position="48"/>
    </location>
</feature>
<protein>
    <submittedName>
        <fullName evidence="4">Coiled-coil domain-containing protein 174</fullName>
    </submittedName>
</protein>
<dbReference type="OrthoDB" id="333551at2759"/>
<evidence type="ECO:0000313" key="5">
    <source>
        <dbReference type="Proteomes" id="UP000187455"/>
    </source>
</evidence>
<dbReference type="EMBL" id="LSSL01005611">
    <property type="protein sequence ID" value="OLY78739.1"/>
    <property type="molecule type" value="Genomic_DNA"/>
</dbReference>
<organism evidence="4 5">
    <name type="scientific">Smittium mucronatum</name>
    <dbReference type="NCBI Taxonomy" id="133383"/>
    <lineage>
        <taxon>Eukaryota</taxon>
        <taxon>Fungi</taxon>
        <taxon>Fungi incertae sedis</taxon>
        <taxon>Zoopagomycota</taxon>
        <taxon>Kickxellomycotina</taxon>
        <taxon>Harpellomycetes</taxon>
        <taxon>Harpellales</taxon>
        <taxon>Legeriomycetaceae</taxon>
        <taxon>Smittium</taxon>
    </lineage>
</organism>
<proteinExistence type="predicted"/>
<reference evidence="4 5" key="1">
    <citation type="journal article" date="2016" name="Mol. Biol. Evol.">
        <title>Genome-Wide Survey of Gut Fungi (Harpellales) Reveals the First Horizontally Transferred Ubiquitin Gene from a Mosquito Host.</title>
        <authorList>
            <person name="Wang Y."/>
            <person name="White M.M."/>
            <person name="Kvist S."/>
            <person name="Moncalvo J.M."/>
        </authorList>
    </citation>
    <scope>NUCLEOTIDE SEQUENCE [LARGE SCALE GENOMIC DNA]</scope>
    <source>
        <strain evidence="4 5">ALG-7-W6</strain>
    </source>
</reference>
<sequence length="229" mass="26505">MPKKLFIGASVAIDLKAEIENAKNKSLEKKKDPKPSVKRNRGVDERNRLDIQYSALKIPKTTSASKQQLEKKSKIYEQLVNSSLPNPSQDKEIAALLAESSIDFETKKLEALLENYDSSTSEEFEEPDPWVEYDDEFGRSRMARKSEIETMKSDSLKESNELLSKDMQVELERRNWEAEALSEITNSSSHYDDKLDLRNKGVGFYRFSQDEETRKRQQENLDKLRAEVF</sequence>
<name>A0A1R0GPE3_9FUNG</name>
<dbReference type="Proteomes" id="UP000187455">
    <property type="component" value="Unassembled WGS sequence"/>
</dbReference>
<dbReference type="InterPro" id="IPR025066">
    <property type="entry name" value="CCDC174-like"/>
</dbReference>
<feature type="region of interest" description="Disordered" evidence="2">
    <location>
        <begin position="208"/>
        <end position="229"/>
    </location>
</feature>
<evidence type="ECO:0000313" key="4">
    <source>
        <dbReference type="EMBL" id="OLY78739.1"/>
    </source>
</evidence>
<keyword evidence="1" id="KW-0175">Coiled coil</keyword>